<evidence type="ECO:0000256" key="2">
    <source>
        <dbReference type="ARBA" id="ARBA00023125"/>
    </source>
</evidence>
<organism evidence="6 7">
    <name type="scientific">Pandoraea faecigallinarum</name>
    <dbReference type="NCBI Taxonomy" id="656179"/>
    <lineage>
        <taxon>Bacteria</taxon>
        <taxon>Pseudomonadati</taxon>
        <taxon>Pseudomonadota</taxon>
        <taxon>Betaproteobacteria</taxon>
        <taxon>Burkholderiales</taxon>
        <taxon>Burkholderiaceae</taxon>
        <taxon>Pandoraea</taxon>
    </lineage>
</organism>
<gene>
    <name evidence="6" type="ORF">AB870_15985</name>
</gene>
<dbReference type="STRING" id="656179.AB870_15985"/>
<dbReference type="GO" id="GO:0000160">
    <property type="term" value="P:phosphorelay signal transduction system"/>
    <property type="evidence" value="ECO:0007669"/>
    <property type="project" value="InterPro"/>
</dbReference>
<evidence type="ECO:0000313" key="6">
    <source>
        <dbReference type="EMBL" id="AKM31306.1"/>
    </source>
</evidence>
<dbReference type="PANTHER" id="PTHR43214">
    <property type="entry name" value="TWO-COMPONENT RESPONSE REGULATOR"/>
    <property type="match status" value="1"/>
</dbReference>
<dbReference type="InterPro" id="IPR001789">
    <property type="entry name" value="Sig_transdc_resp-reg_receiver"/>
</dbReference>
<dbReference type="InterPro" id="IPR036388">
    <property type="entry name" value="WH-like_DNA-bd_sf"/>
</dbReference>
<dbReference type="SMART" id="SM00448">
    <property type="entry name" value="REC"/>
    <property type="match status" value="1"/>
</dbReference>
<dbReference type="SMART" id="SM00421">
    <property type="entry name" value="HTH_LUXR"/>
    <property type="match status" value="1"/>
</dbReference>
<dbReference type="Gene3D" id="1.10.10.10">
    <property type="entry name" value="Winged helix-like DNA-binding domain superfamily/Winged helix DNA-binding domain"/>
    <property type="match status" value="1"/>
</dbReference>
<name>A0A0H3WXQ5_9BURK</name>
<dbReference type="AlphaFoldDB" id="A0A0H3WXQ5"/>
<keyword evidence="7" id="KW-1185">Reference proteome</keyword>
<dbReference type="PATRIC" id="fig|656179.3.peg.3406"/>
<dbReference type="OrthoDB" id="8960886at2"/>
<accession>A0A0H3WXQ5</accession>
<evidence type="ECO:0000256" key="1">
    <source>
        <dbReference type="ARBA" id="ARBA00022553"/>
    </source>
</evidence>
<keyword evidence="2" id="KW-0238">DNA-binding</keyword>
<dbReference type="RefSeq" id="WP_047907105.1">
    <property type="nucleotide sequence ID" value="NZ_CP011807.3"/>
</dbReference>
<evidence type="ECO:0000259" key="5">
    <source>
        <dbReference type="PROSITE" id="PS50110"/>
    </source>
</evidence>
<keyword evidence="1 3" id="KW-0597">Phosphoprotein</keyword>
<dbReference type="InterPro" id="IPR000792">
    <property type="entry name" value="Tscrpt_reg_LuxR_C"/>
</dbReference>
<protein>
    <submittedName>
        <fullName evidence="6">Two-component system response regulator</fullName>
    </submittedName>
</protein>
<dbReference type="Pfam" id="PF00196">
    <property type="entry name" value="GerE"/>
    <property type="match status" value="1"/>
</dbReference>
<dbReference type="EMBL" id="CP011807">
    <property type="protein sequence ID" value="AKM31306.1"/>
    <property type="molecule type" value="Genomic_DNA"/>
</dbReference>
<dbReference type="Gene3D" id="3.40.50.2300">
    <property type="match status" value="1"/>
</dbReference>
<dbReference type="GO" id="GO:0003677">
    <property type="term" value="F:DNA binding"/>
    <property type="evidence" value="ECO:0007669"/>
    <property type="project" value="UniProtKB-KW"/>
</dbReference>
<reference evidence="6" key="1">
    <citation type="submission" date="2016-06" db="EMBL/GenBank/DDBJ databases">
        <title>Complete Genome Sequence of Pandoraea faecigallinarum DSM-23572.</title>
        <authorList>
            <person name="Yong D."/>
            <person name="Ee R."/>
            <person name="Lim Y.-L."/>
            <person name="Yin W.-F."/>
            <person name="Chan K.-G."/>
        </authorList>
    </citation>
    <scope>NUCLEOTIDE SEQUENCE</scope>
    <source>
        <strain evidence="6">DSM 23572</strain>
    </source>
</reference>
<dbReference type="CDD" id="cd06170">
    <property type="entry name" value="LuxR_C_like"/>
    <property type="match status" value="1"/>
</dbReference>
<dbReference type="PRINTS" id="PR00038">
    <property type="entry name" value="HTHLUXR"/>
</dbReference>
<feature type="domain" description="HTH luxR-type" evidence="4">
    <location>
        <begin position="149"/>
        <end position="214"/>
    </location>
</feature>
<dbReference type="SUPFAM" id="SSF52172">
    <property type="entry name" value="CheY-like"/>
    <property type="match status" value="1"/>
</dbReference>
<sequence>MEKIRVGVADDHEVILVGVESALGQCADIDLCFSVSTISDLLEKLASETIDVLLCDYEFAGDPHADGISLLRRIIRIAPQTKVVFLSMHTAPHILAEAMSAGAAGYIGKSRQDFVDLCHAVRSANRQAGFLPESLASQLLATVYSGGRKGSGLASLSVKEAAVVRMICSGLSITEVAQRLNRSPKTISNQKNAAMQKLGAKNDVELANIVRDLYR</sequence>
<dbReference type="SUPFAM" id="SSF46894">
    <property type="entry name" value="C-terminal effector domain of the bipartite response regulators"/>
    <property type="match status" value="1"/>
</dbReference>
<dbReference type="Pfam" id="PF00072">
    <property type="entry name" value="Response_reg"/>
    <property type="match status" value="1"/>
</dbReference>
<dbReference type="PANTHER" id="PTHR43214:SF17">
    <property type="entry name" value="TRANSCRIPTIONAL REGULATORY PROTEIN RCSB"/>
    <property type="match status" value="1"/>
</dbReference>
<dbReference type="GO" id="GO:0006355">
    <property type="term" value="P:regulation of DNA-templated transcription"/>
    <property type="evidence" value="ECO:0007669"/>
    <property type="project" value="InterPro"/>
</dbReference>
<feature type="modified residue" description="4-aspartylphosphate" evidence="3">
    <location>
        <position position="56"/>
    </location>
</feature>
<dbReference type="InterPro" id="IPR039420">
    <property type="entry name" value="WalR-like"/>
</dbReference>
<evidence type="ECO:0000313" key="7">
    <source>
        <dbReference type="Proteomes" id="UP000035651"/>
    </source>
</evidence>
<evidence type="ECO:0000259" key="4">
    <source>
        <dbReference type="PROSITE" id="PS50043"/>
    </source>
</evidence>
<dbReference type="InterPro" id="IPR016032">
    <property type="entry name" value="Sig_transdc_resp-reg_C-effctor"/>
</dbReference>
<feature type="domain" description="Response regulatory" evidence="5">
    <location>
        <begin position="5"/>
        <end position="124"/>
    </location>
</feature>
<dbReference type="PROSITE" id="PS50043">
    <property type="entry name" value="HTH_LUXR_2"/>
    <property type="match status" value="1"/>
</dbReference>
<dbReference type="InterPro" id="IPR011006">
    <property type="entry name" value="CheY-like_superfamily"/>
</dbReference>
<proteinExistence type="predicted"/>
<dbReference type="CDD" id="cd17535">
    <property type="entry name" value="REC_NarL-like"/>
    <property type="match status" value="1"/>
</dbReference>
<dbReference type="Proteomes" id="UP000035651">
    <property type="component" value="Chromosome"/>
</dbReference>
<dbReference type="KEGG" id="pfg:AB870_15985"/>
<dbReference type="PROSITE" id="PS50110">
    <property type="entry name" value="RESPONSE_REGULATORY"/>
    <property type="match status" value="1"/>
</dbReference>
<dbReference type="InterPro" id="IPR058245">
    <property type="entry name" value="NreC/VraR/RcsB-like_REC"/>
</dbReference>
<evidence type="ECO:0000256" key="3">
    <source>
        <dbReference type="PROSITE-ProRule" id="PRU00169"/>
    </source>
</evidence>